<dbReference type="Gene3D" id="3.10.105.10">
    <property type="entry name" value="Dipeptide-binding Protein, Domain 3"/>
    <property type="match status" value="1"/>
</dbReference>
<dbReference type="PANTHER" id="PTHR30290">
    <property type="entry name" value="PERIPLASMIC BINDING COMPONENT OF ABC TRANSPORTER"/>
    <property type="match status" value="1"/>
</dbReference>
<sequence length="579" mass="64186">MNLVRGRLRRVRARLAVVSIDRCAVDRIAARRVAIHAPRFRGAVVRGIAALAACAALCNAPLPASAAVPDKTLVFCSEGSPAGFDPAQYTTSVESTASAYPVYNRLVEFAKGGTKVEPGLAESWEIAPDGLTYTFHLRHGVKFQTTPYFKPTREFNADDVLFTFDRMRDPDNAFRKAYPVRFPYFTDMGLDKSIAKIEKLDPYTVRMTLSAVNAPFLSDLAMPFTSLLSAQYADQLLKSNTASDINQKPVGTGPFIFRSYTKDATIRFDGNPDYWKPGDVQVSKLIFAITIDPSVRVQKLKRNECQVMAYPKPADLDMIRSDANLQMPSQAGFNLGYLAYNTQHKPFDNVDVRRALDMAIDKDAIIKSVYQGAGQRASAPMPPTQWSYDKDLKDAPFDPAKAKAMLAKAGFANGFDVTLWAMPVQRPYNPNARLMAEMIQADWEKIGVHAKIVTYEWAEYMKRAQAGEHDAMLIGWTGDNGDPDNWLAVLLGCDAINGSNYARWCYKPFDDLIVKARATTDIGTRTKLYTQAQEIFKDQVPYTPIAHSTVYQPLGKNVTGFAIDPFGPTQFAGVGLKSP</sequence>
<keyword evidence="5" id="KW-1185">Reference proteome</keyword>
<dbReference type="Pfam" id="PF00496">
    <property type="entry name" value="SBP_bac_5"/>
    <property type="match status" value="1"/>
</dbReference>
<dbReference type="InterPro" id="IPR023765">
    <property type="entry name" value="SBP_5_CS"/>
</dbReference>
<name>A0A494Y7D5_9BURK</name>
<comment type="similarity">
    <text evidence="1">Belongs to the bacterial solute-binding protein 5 family.</text>
</comment>
<dbReference type="EMBL" id="RBZU01000001">
    <property type="protein sequence ID" value="RKP58554.1"/>
    <property type="molecule type" value="Genomic_DNA"/>
</dbReference>
<dbReference type="InterPro" id="IPR030678">
    <property type="entry name" value="Peptide/Ni-bd"/>
</dbReference>
<evidence type="ECO:0000313" key="4">
    <source>
        <dbReference type="EMBL" id="RKP58554.1"/>
    </source>
</evidence>
<protein>
    <submittedName>
        <fullName evidence="4">ABC transporter substrate-binding protein</fullName>
    </submittedName>
</protein>
<reference evidence="4 5" key="1">
    <citation type="submission" date="2018-10" db="EMBL/GenBank/DDBJ databases">
        <title>Robbsia sp. DHC34, isolated from soil.</title>
        <authorList>
            <person name="Gao Z.-H."/>
            <person name="Qiu L.-H."/>
        </authorList>
    </citation>
    <scope>NUCLEOTIDE SEQUENCE [LARGE SCALE GENOMIC DNA]</scope>
    <source>
        <strain evidence="4 5">DHC34</strain>
    </source>
</reference>
<dbReference type="InterPro" id="IPR000914">
    <property type="entry name" value="SBP_5_dom"/>
</dbReference>
<evidence type="ECO:0000256" key="2">
    <source>
        <dbReference type="ARBA" id="ARBA00022729"/>
    </source>
</evidence>
<dbReference type="RefSeq" id="WP_121082273.1">
    <property type="nucleotide sequence ID" value="NZ_RBZU01000001.1"/>
</dbReference>
<keyword evidence="2" id="KW-0732">Signal</keyword>
<dbReference type="SUPFAM" id="SSF53850">
    <property type="entry name" value="Periplasmic binding protein-like II"/>
    <property type="match status" value="1"/>
</dbReference>
<dbReference type="CDD" id="cd08493">
    <property type="entry name" value="PBP2_DppA_like"/>
    <property type="match status" value="1"/>
</dbReference>
<accession>A0A494Y7D5</accession>
<evidence type="ECO:0000256" key="1">
    <source>
        <dbReference type="ARBA" id="ARBA00005695"/>
    </source>
</evidence>
<proteinExistence type="inferred from homology"/>
<dbReference type="Gene3D" id="3.40.190.10">
    <property type="entry name" value="Periplasmic binding protein-like II"/>
    <property type="match status" value="1"/>
</dbReference>
<dbReference type="GO" id="GO:0043190">
    <property type="term" value="C:ATP-binding cassette (ABC) transporter complex"/>
    <property type="evidence" value="ECO:0007669"/>
    <property type="project" value="InterPro"/>
</dbReference>
<dbReference type="GO" id="GO:0030288">
    <property type="term" value="C:outer membrane-bounded periplasmic space"/>
    <property type="evidence" value="ECO:0007669"/>
    <property type="project" value="TreeGrafter"/>
</dbReference>
<feature type="domain" description="Solute-binding protein family 5" evidence="3">
    <location>
        <begin position="115"/>
        <end position="496"/>
    </location>
</feature>
<dbReference type="PROSITE" id="PS01040">
    <property type="entry name" value="SBP_BACTERIAL_5"/>
    <property type="match status" value="1"/>
</dbReference>
<dbReference type="Proteomes" id="UP000270342">
    <property type="component" value="Unassembled WGS sequence"/>
</dbReference>
<evidence type="ECO:0000313" key="5">
    <source>
        <dbReference type="Proteomes" id="UP000270342"/>
    </source>
</evidence>
<gene>
    <name evidence="4" type="ORF">D7S86_00975</name>
</gene>
<dbReference type="GO" id="GO:0042938">
    <property type="term" value="P:dipeptide transport"/>
    <property type="evidence" value="ECO:0007669"/>
    <property type="project" value="TreeGrafter"/>
</dbReference>
<dbReference type="FunFam" id="3.10.105.10:FF:000002">
    <property type="entry name" value="Dipeptide ABC transporter, substrate-binding protein"/>
    <property type="match status" value="1"/>
</dbReference>
<dbReference type="OrthoDB" id="9801799at2"/>
<dbReference type="PIRSF" id="PIRSF002741">
    <property type="entry name" value="MppA"/>
    <property type="match status" value="1"/>
</dbReference>
<dbReference type="FunFam" id="3.40.190.10:FF:000036">
    <property type="entry name" value="Dipeptide ABC transporter, substrate-binding protein"/>
    <property type="match status" value="1"/>
</dbReference>
<dbReference type="Gene3D" id="3.90.76.10">
    <property type="entry name" value="Dipeptide-binding Protein, Domain 1"/>
    <property type="match status" value="1"/>
</dbReference>
<comment type="caution">
    <text evidence="4">The sequence shown here is derived from an EMBL/GenBank/DDBJ whole genome shotgun (WGS) entry which is preliminary data.</text>
</comment>
<evidence type="ECO:0000259" key="3">
    <source>
        <dbReference type="Pfam" id="PF00496"/>
    </source>
</evidence>
<dbReference type="PANTHER" id="PTHR30290:SF38">
    <property type="entry name" value="D,D-DIPEPTIDE-BINDING PERIPLASMIC PROTEIN DDPA-RELATED"/>
    <property type="match status" value="1"/>
</dbReference>
<organism evidence="4 5">
    <name type="scientific">Pararobbsia silviterrae</name>
    <dbReference type="NCBI Taxonomy" id="1792498"/>
    <lineage>
        <taxon>Bacteria</taxon>
        <taxon>Pseudomonadati</taxon>
        <taxon>Pseudomonadota</taxon>
        <taxon>Betaproteobacteria</taxon>
        <taxon>Burkholderiales</taxon>
        <taxon>Burkholderiaceae</taxon>
        <taxon>Pararobbsia</taxon>
    </lineage>
</organism>
<dbReference type="GO" id="GO:1904680">
    <property type="term" value="F:peptide transmembrane transporter activity"/>
    <property type="evidence" value="ECO:0007669"/>
    <property type="project" value="TreeGrafter"/>
</dbReference>
<dbReference type="AlphaFoldDB" id="A0A494Y7D5"/>
<dbReference type="InterPro" id="IPR039424">
    <property type="entry name" value="SBP_5"/>
</dbReference>